<name>A0A6J8BAW6_MYTCO</name>
<proteinExistence type="predicted"/>
<sequence>MEVHSKDYSKHCNDIVRINPALKEILLNDMNEYKYSQVSGNYPSTYSFNLNTLFIKAQCCGAGTSNTRSFNESGWYSNHPADQQIPVQCCKSQTVLYPYGSKNDSECTNSLSTGSFHTKISLIITNTHSLITNRQVSTTEQELFVNIETTVANFSTSSTSDKVNKKRENSGTGKQSDTEKESSVNITDSLEMANISSEENISHSMALQPIVALANETDGNRENMPEQDQKINDANIETKNVTLDYEKNDEKAAK</sequence>
<dbReference type="Proteomes" id="UP000507470">
    <property type="component" value="Unassembled WGS sequence"/>
</dbReference>
<feature type="region of interest" description="Disordered" evidence="1">
    <location>
        <begin position="216"/>
        <end position="236"/>
    </location>
</feature>
<feature type="region of interest" description="Disordered" evidence="1">
    <location>
        <begin position="155"/>
        <end position="185"/>
    </location>
</feature>
<organism evidence="2 3">
    <name type="scientific">Mytilus coruscus</name>
    <name type="common">Sea mussel</name>
    <dbReference type="NCBI Taxonomy" id="42192"/>
    <lineage>
        <taxon>Eukaryota</taxon>
        <taxon>Metazoa</taxon>
        <taxon>Spiralia</taxon>
        <taxon>Lophotrochozoa</taxon>
        <taxon>Mollusca</taxon>
        <taxon>Bivalvia</taxon>
        <taxon>Autobranchia</taxon>
        <taxon>Pteriomorphia</taxon>
        <taxon>Mytilida</taxon>
        <taxon>Mytiloidea</taxon>
        <taxon>Mytilidae</taxon>
        <taxon>Mytilinae</taxon>
        <taxon>Mytilus</taxon>
    </lineage>
</organism>
<evidence type="ECO:0000313" key="3">
    <source>
        <dbReference type="Proteomes" id="UP000507470"/>
    </source>
</evidence>
<keyword evidence="3" id="KW-1185">Reference proteome</keyword>
<dbReference type="OrthoDB" id="6131345at2759"/>
<gene>
    <name evidence="2" type="ORF">MCOR_16689</name>
</gene>
<accession>A0A6J8BAW6</accession>
<evidence type="ECO:0000256" key="1">
    <source>
        <dbReference type="SAM" id="MobiDB-lite"/>
    </source>
</evidence>
<evidence type="ECO:0000313" key="2">
    <source>
        <dbReference type="EMBL" id="CAC5380743.1"/>
    </source>
</evidence>
<feature type="compositionally biased region" description="Basic and acidic residues" evidence="1">
    <location>
        <begin position="218"/>
        <end position="231"/>
    </location>
</feature>
<reference evidence="2 3" key="1">
    <citation type="submission" date="2020-06" db="EMBL/GenBank/DDBJ databases">
        <authorList>
            <person name="Li R."/>
            <person name="Bekaert M."/>
        </authorList>
    </citation>
    <scope>NUCLEOTIDE SEQUENCE [LARGE SCALE GENOMIC DNA]</scope>
    <source>
        <strain evidence="3">wild</strain>
    </source>
</reference>
<protein>
    <submittedName>
        <fullName evidence="2">Uncharacterized protein</fullName>
    </submittedName>
</protein>
<dbReference type="AlphaFoldDB" id="A0A6J8BAW6"/>
<dbReference type="EMBL" id="CACVKT020002933">
    <property type="protein sequence ID" value="CAC5380743.1"/>
    <property type="molecule type" value="Genomic_DNA"/>
</dbReference>